<dbReference type="Gene3D" id="2.40.330.10">
    <property type="entry name" value="DNA-binding pseudobarrel domain"/>
    <property type="match status" value="2"/>
</dbReference>
<protein>
    <recommendedName>
        <fullName evidence="7">TF-B3 domain-containing protein</fullName>
    </recommendedName>
</protein>
<sequence>MADSEHGVLGTKPSFFKVLIGEFRKKLRIPTNFYEHFEGKVLDRSTLRCADGRAWHVRVEKIGDSWFFRKGWSDVVDKYGLQTAEFVIFHYDGITNFDVTMYGKNDGEKKIGVNRHKNKPKMVETSTTLGESEEEESGHSRSASFCRCCYKLRRHSSHTMTGNEDKWVFEADSRCPLQLWNPHFAAKYVPSHTRQLPIAGRFGRHSGLIGHKVSLQTVLLDPTGRSWLVNTAKKGDGHVCFGLGWSNFATGNDIVFGDTCVFEQIKSRGRSSRLHNVFQVHIVSGRQ</sequence>
<dbReference type="InterPro" id="IPR050655">
    <property type="entry name" value="Plant_B3_domain"/>
</dbReference>
<name>A0AAV7E039_ARIFI</name>
<dbReference type="Pfam" id="PF02362">
    <property type="entry name" value="B3"/>
    <property type="match status" value="2"/>
</dbReference>
<evidence type="ECO:0000313" key="8">
    <source>
        <dbReference type="EMBL" id="KAG9440778.1"/>
    </source>
</evidence>
<dbReference type="InterPro" id="IPR015300">
    <property type="entry name" value="DNA-bd_pseudobarrel_sf"/>
</dbReference>
<proteinExistence type="predicted"/>
<dbReference type="EMBL" id="JAINDJ010000008">
    <property type="protein sequence ID" value="KAG9440778.1"/>
    <property type="molecule type" value="Genomic_DNA"/>
</dbReference>
<comment type="caution">
    <text evidence="8">The sequence shown here is derived from an EMBL/GenBank/DDBJ whole genome shotgun (WGS) entry which is preliminary data.</text>
</comment>
<dbReference type="SUPFAM" id="SSF101936">
    <property type="entry name" value="DNA-binding pseudobarrel domain"/>
    <property type="match status" value="2"/>
</dbReference>
<dbReference type="Proteomes" id="UP000825729">
    <property type="component" value="Unassembled WGS sequence"/>
</dbReference>
<accession>A0AAV7E039</accession>
<reference evidence="8 9" key="1">
    <citation type="submission" date="2021-07" db="EMBL/GenBank/DDBJ databases">
        <title>The Aristolochia fimbriata genome: insights into angiosperm evolution, floral development and chemical biosynthesis.</title>
        <authorList>
            <person name="Jiao Y."/>
        </authorList>
    </citation>
    <scope>NUCLEOTIDE SEQUENCE [LARGE SCALE GENOMIC DNA]</scope>
    <source>
        <strain evidence="8">IBCAS-2021</strain>
        <tissue evidence="8">Leaf</tissue>
    </source>
</reference>
<evidence type="ECO:0000256" key="3">
    <source>
        <dbReference type="ARBA" id="ARBA00023125"/>
    </source>
</evidence>
<keyword evidence="9" id="KW-1185">Reference proteome</keyword>
<feature type="domain" description="TF-B3" evidence="7">
    <location>
        <begin position="181"/>
        <end position="286"/>
    </location>
</feature>
<feature type="region of interest" description="Disordered" evidence="6">
    <location>
        <begin position="117"/>
        <end position="136"/>
    </location>
</feature>
<organism evidence="8 9">
    <name type="scientific">Aristolochia fimbriata</name>
    <name type="common">White veined hardy Dutchman's pipe vine</name>
    <dbReference type="NCBI Taxonomy" id="158543"/>
    <lineage>
        <taxon>Eukaryota</taxon>
        <taxon>Viridiplantae</taxon>
        <taxon>Streptophyta</taxon>
        <taxon>Embryophyta</taxon>
        <taxon>Tracheophyta</taxon>
        <taxon>Spermatophyta</taxon>
        <taxon>Magnoliopsida</taxon>
        <taxon>Magnoliidae</taxon>
        <taxon>Piperales</taxon>
        <taxon>Aristolochiaceae</taxon>
        <taxon>Aristolochia</taxon>
    </lineage>
</organism>
<dbReference type="PANTHER" id="PTHR31920">
    <property type="entry name" value="B3 DOMAIN-CONTAINING"/>
    <property type="match status" value="1"/>
</dbReference>
<dbReference type="PANTHER" id="PTHR31920:SF135">
    <property type="entry name" value="B3 DOMAIN-CONTAINING PROTEIN OS03G0621600-RELATED"/>
    <property type="match status" value="1"/>
</dbReference>
<comment type="subcellular location">
    <subcellularLocation>
        <location evidence="1">Nucleus</location>
    </subcellularLocation>
</comment>
<keyword evidence="5" id="KW-0539">Nucleus</keyword>
<evidence type="ECO:0000256" key="5">
    <source>
        <dbReference type="ARBA" id="ARBA00023242"/>
    </source>
</evidence>
<dbReference type="CDD" id="cd10017">
    <property type="entry name" value="B3_DNA"/>
    <property type="match status" value="2"/>
</dbReference>
<evidence type="ECO:0000259" key="7">
    <source>
        <dbReference type="PROSITE" id="PS50863"/>
    </source>
</evidence>
<evidence type="ECO:0000313" key="9">
    <source>
        <dbReference type="Proteomes" id="UP000825729"/>
    </source>
</evidence>
<dbReference type="AlphaFoldDB" id="A0AAV7E039"/>
<evidence type="ECO:0000256" key="6">
    <source>
        <dbReference type="SAM" id="MobiDB-lite"/>
    </source>
</evidence>
<evidence type="ECO:0000256" key="1">
    <source>
        <dbReference type="ARBA" id="ARBA00004123"/>
    </source>
</evidence>
<dbReference type="PROSITE" id="PS50863">
    <property type="entry name" value="B3"/>
    <property type="match status" value="2"/>
</dbReference>
<feature type="domain" description="TF-B3" evidence="7">
    <location>
        <begin position="12"/>
        <end position="105"/>
    </location>
</feature>
<dbReference type="InterPro" id="IPR003340">
    <property type="entry name" value="B3_DNA-bd"/>
</dbReference>
<dbReference type="GO" id="GO:0005634">
    <property type="term" value="C:nucleus"/>
    <property type="evidence" value="ECO:0007669"/>
    <property type="project" value="UniProtKB-SubCell"/>
</dbReference>
<keyword evidence="4" id="KW-0804">Transcription</keyword>
<evidence type="ECO:0000256" key="4">
    <source>
        <dbReference type="ARBA" id="ARBA00023163"/>
    </source>
</evidence>
<evidence type="ECO:0000256" key="2">
    <source>
        <dbReference type="ARBA" id="ARBA00023015"/>
    </source>
</evidence>
<dbReference type="GO" id="GO:0003677">
    <property type="term" value="F:DNA binding"/>
    <property type="evidence" value="ECO:0007669"/>
    <property type="project" value="UniProtKB-KW"/>
</dbReference>
<dbReference type="SMART" id="SM01019">
    <property type="entry name" value="B3"/>
    <property type="match status" value="2"/>
</dbReference>
<keyword evidence="3" id="KW-0238">DNA-binding</keyword>
<gene>
    <name evidence="8" type="ORF">H6P81_020943</name>
</gene>
<keyword evidence="2" id="KW-0805">Transcription regulation</keyword>